<organism evidence="1 2">
    <name type="scientific">Citrus x changshan-huyou</name>
    <dbReference type="NCBI Taxonomy" id="2935761"/>
    <lineage>
        <taxon>Eukaryota</taxon>
        <taxon>Viridiplantae</taxon>
        <taxon>Streptophyta</taxon>
        <taxon>Embryophyta</taxon>
        <taxon>Tracheophyta</taxon>
        <taxon>Spermatophyta</taxon>
        <taxon>Magnoliopsida</taxon>
        <taxon>eudicotyledons</taxon>
        <taxon>Gunneridae</taxon>
        <taxon>Pentapetalae</taxon>
        <taxon>rosids</taxon>
        <taxon>malvids</taxon>
        <taxon>Sapindales</taxon>
        <taxon>Rutaceae</taxon>
        <taxon>Aurantioideae</taxon>
        <taxon>Citrus</taxon>
    </lineage>
</organism>
<dbReference type="Proteomes" id="UP001428341">
    <property type="component" value="Unassembled WGS sequence"/>
</dbReference>
<comment type="caution">
    <text evidence="1">The sequence shown here is derived from an EMBL/GenBank/DDBJ whole genome shotgun (WGS) entry which is preliminary data.</text>
</comment>
<evidence type="ECO:0000313" key="2">
    <source>
        <dbReference type="Proteomes" id="UP001428341"/>
    </source>
</evidence>
<protein>
    <submittedName>
        <fullName evidence="1">Uncharacterized protein</fullName>
    </submittedName>
</protein>
<reference evidence="1 2" key="1">
    <citation type="submission" date="2024-05" db="EMBL/GenBank/DDBJ databases">
        <title>Haplotype-resolved chromosome-level genome assembly of Huyou (Citrus changshanensis).</title>
        <authorList>
            <person name="Miao C."/>
            <person name="Chen W."/>
            <person name="Wu Y."/>
            <person name="Wang L."/>
            <person name="Zhao S."/>
            <person name="Grierson D."/>
            <person name="Xu C."/>
            <person name="Chen K."/>
        </authorList>
    </citation>
    <scope>NUCLEOTIDE SEQUENCE [LARGE SCALE GENOMIC DNA]</scope>
    <source>
        <strain evidence="1">01-14</strain>
        <tissue evidence="1">Leaf</tissue>
    </source>
</reference>
<sequence>MEWQRVVKVNEVKIPVCFASLLEPAGNRIEIMGSLGLPVAVDLTEPEIFVNL</sequence>
<gene>
    <name evidence="1" type="ORF">WN944_027742</name>
</gene>
<proteinExistence type="predicted"/>
<dbReference type="AlphaFoldDB" id="A0AAP0LLF6"/>
<keyword evidence="2" id="KW-1185">Reference proteome</keyword>
<dbReference type="EMBL" id="JBCGBO010000025">
    <property type="protein sequence ID" value="KAK9175735.1"/>
    <property type="molecule type" value="Genomic_DNA"/>
</dbReference>
<evidence type="ECO:0000313" key="1">
    <source>
        <dbReference type="EMBL" id="KAK9175735.1"/>
    </source>
</evidence>
<name>A0AAP0LLF6_9ROSI</name>
<accession>A0AAP0LLF6</accession>